<dbReference type="InParanoid" id="C4JNF6"/>
<dbReference type="HOGENOM" id="CLU_012494_13_2_1"/>
<dbReference type="EMBL" id="CH476616">
    <property type="protein sequence ID" value="EEP79516.1"/>
    <property type="molecule type" value="Genomic_DNA"/>
</dbReference>
<name>C4JNF6_UNCRE</name>
<dbReference type="OMA" id="GVYLHIH"/>
<evidence type="ECO:0000256" key="1">
    <source>
        <dbReference type="ARBA" id="ARBA00022801"/>
    </source>
</evidence>
<dbReference type="Proteomes" id="UP000002058">
    <property type="component" value="Unassembled WGS sequence"/>
</dbReference>
<proteinExistence type="predicted"/>
<feature type="domain" description="Alpha/beta hydrolase fold-3" evidence="2">
    <location>
        <begin position="100"/>
        <end position="331"/>
    </location>
</feature>
<accession>C4JNF6</accession>
<gene>
    <name evidence="3" type="ORF">UREG_04362</name>
</gene>
<evidence type="ECO:0000313" key="4">
    <source>
        <dbReference type="Proteomes" id="UP000002058"/>
    </source>
</evidence>
<dbReference type="PANTHER" id="PTHR48081:SF8">
    <property type="entry name" value="ALPHA_BETA HYDROLASE FOLD-3 DOMAIN-CONTAINING PROTEIN-RELATED"/>
    <property type="match status" value="1"/>
</dbReference>
<dbReference type="OrthoDB" id="408631at2759"/>
<dbReference type="GeneID" id="8438348"/>
<dbReference type="PANTHER" id="PTHR48081">
    <property type="entry name" value="AB HYDROLASE SUPERFAMILY PROTEIN C4A8.06C"/>
    <property type="match status" value="1"/>
</dbReference>
<dbReference type="STRING" id="336963.C4JNF6"/>
<sequence length="360" mass="39369">MAFGSDVSVNASKFQPCAIPAASHEFNKQIMSMLDGHPKWWQTGAEAFREMIRRGETAFPIPPKLDCGQSFMIPSREAGRNIPCRVIKPSGDSTPSGVFLHFHGSGWVLSDELSQPHMRATIDNASLSQDPLLKHYADAANLVSISIAYRLAPEHPFPAAPEDCYDAAEWLVDNAEKAFGAPLQFIGGESAGGHLSALAVLHLLSHQDPKYSDFKLRGLLVHYGAFDLSYTPTMFTYQRSPSLVLDRETMSQFTDAFVPDPTLDRKHPSISPLYFNFRSLTESGKSLPPALFTCGTEDILLDDTVFMTVKWQMAGGEAVARIVPGAPHGFIGFPPAVVPGVQDTLDLAAKFLKDKTGRFA</sequence>
<keyword evidence="4" id="KW-1185">Reference proteome</keyword>
<dbReference type="Pfam" id="PF07859">
    <property type="entry name" value="Abhydrolase_3"/>
    <property type="match status" value="1"/>
</dbReference>
<dbReference type="KEGG" id="ure:UREG_04362"/>
<dbReference type="AlphaFoldDB" id="C4JNF6"/>
<reference evidence="4" key="1">
    <citation type="journal article" date="2009" name="Genome Res.">
        <title>Comparative genomic analyses of the human fungal pathogens Coccidioides and their relatives.</title>
        <authorList>
            <person name="Sharpton T.J."/>
            <person name="Stajich J.E."/>
            <person name="Rounsley S.D."/>
            <person name="Gardner M.J."/>
            <person name="Wortman J.R."/>
            <person name="Jordar V.S."/>
            <person name="Maiti R."/>
            <person name="Kodira C.D."/>
            <person name="Neafsey D.E."/>
            <person name="Zeng Q."/>
            <person name="Hung C.-Y."/>
            <person name="McMahan C."/>
            <person name="Muszewska A."/>
            <person name="Grynberg M."/>
            <person name="Mandel M.A."/>
            <person name="Kellner E.M."/>
            <person name="Barker B.M."/>
            <person name="Galgiani J.N."/>
            <person name="Orbach M.J."/>
            <person name="Kirkland T.N."/>
            <person name="Cole G.T."/>
            <person name="Henn M.R."/>
            <person name="Birren B.W."/>
            <person name="Taylor J.W."/>
        </authorList>
    </citation>
    <scope>NUCLEOTIDE SEQUENCE [LARGE SCALE GENOMIC DNA]</scope>
    <source>
        <strain evidence="4">UAMH 1704</strain>
    </source>
</reference>
<dbReference type="VEuPathDB" id="FungiDB:UREG_04362"/>
<dbReference type="eggNOG" id="KOG1515">
    <property type="taxonomic scope" value="Eukaryota"/>
</dbReference>
<evidence type="ECO:0000259" key="2">
    <source>
        <dbReference type="Pfam" id="PF07859"/>
    </source>
</evidence>
<dbReference type="InterPro" id="IPR050300">
    <property type="entry name" value="GDXG_lipolytic_enzyme"/>
</dbReference>
<protein>
    <recommendedName>
        <fullName evidence="2">Alpha/beta hydrolase fold-3 domain-containing protein</fullName>
    </recommendedName>
</protein>
<dbReference type="Gene3D" id="3.40.50.1820">
    <property type="entry name" value="alpha/beta hydrolase"/>
    <property type="match status" value="1"/>
</dbReference>
<dbReference type="InterPro" id="IPR013094">
    <property type="entry name" value="AB_hydrolase_3"/>
</dbReference>
<dbReference type="RefSeq" id="XP_002544845.1">
    <property type="nucleotide sequence ID" value="XM_002544799.1"/>
</dbReference>
<dbReference type="GO" id="GO:0016787">
    <property type="term" value="F:hydrolase activity"/>
    <property type="evidence" value="ECO:0007669"/>
    <property type="project" value="UniProtKB-KW"/>
</dbReference>
<organism evidence="3 4">
    <name type="scientific">Uncinocarpus reesii (strain UAMH 1704)</name>
    <dbReference type="NCBI Taxonomy" id="336963"/>
    <lineage>
        <taxon>Eukaryota</taxon>
        <taxon>Fungi</taxon>
        <taxon>Dikarya</taxon>
        <taxon>Ascomycota</taxon>
        <taxon>Pezizomycotina</taxon>
        <taxon>Eurotiomycetes</taxon>
        <taxon>Eurotiomycetidae</taxon>
        <taxon>Onygenales</taxon>
        <taxon>Onygenaceae</taxon>
        <taxon>Uncinocarpus</taxon>
    </lineage>
</organism>
<dbReference type="InterPro" id="IPR029058">
    <property type="entry name" value="AB_hydrolase_fold"/>
</dbReference>
<keyword evidence="1" id="KW-0378">Hydrolase</keyword>
<evidence type="ECO:0000313" key="3">
    <source>
        <dbReference type="EMBL" id="EEP79516.1"/>
    </source>
</evidence>
<dbReference type="SUPFAM" id="SSF53474">
    <property type="entry name" value="alpha/beta-Hydrolases"/>
    <property type="match status" value="1"/>
</dbReference>